<dbReference type="PANTHER" id="PTHR31900">
    <property type="entry name" value="F-BOX/RNI SUPERFAMILY PROTEIN-RELATED"/>
    <property type="match status" value="1"/>
</dbReference>
<dbReference type="SMART" id="SM00256">
    <property type="entry name" value="FBOX"/>
    <property type="match status" value="1"/>
</dbReference>
<dbReference type="AlphaFoldDB" id="A0AAV6LHE2"/>
<dbReference type="Pfam" id="PF24758">
    <property type="entry name" value="LRR_At5g56370"/>
    <property type="match status" value="1"/>
</dbReference>
<sequence length="493" mass="55780">MEIAAEAAGELPASGKPCFQGGELRGNGNSLVCFAAAAYKLMKLRYYEADADTLREIMGSILKRQKLSEEQYEDRISSLPDSLIAQILSRLPTKYAVSTSVLSTRWKQLWTSITSFDIIDDLLLCPQNDSANPSLQRSFTSFVSPVLLHHVSCVQRFRLICSQSYDASLVNGWIADTLLRNVRELDLSFQTKHYIMLPQDLFTCRTLVVLKLEAYCDMNNVPTSVSLPSLRILHLCGSRFVDDDSINRFLFGCPVLEELHMSVCGVENVSVINIVAPMLTSLFIDHCSFGNKRPPHGSDCKIVLDTPALLYLTMCNSIEHRCYLVENLHHLIRADICVYADDASAVSKALMDLLKGISNVQFLQLRCLIEDTSMRDCQLPKFPNMTLLELDDHCDGRWAFVLELLENSQHLETLVFKEGLGVDGKAFTQSLRNRAPNVPSCLLSHLKEIEIRYFEGMQEGWEMVECFLENAKVLEKLNMHYASSERDWTIKIR</sequence>
<gene>
    <name evidence="2" type="ORF">RHGRI_000626</name>
</gene>
<dbReference type="Pfam" id="PF00646">
    <property type="entry name" value="F-box"/>
    <property type="match status" value="1"/>
</dbReference>
<dbReference type="InterPro" id="IPR006566">
    <property type="entry name" value="FBD"/>
</dbReference>
<dbReference type="SUPFAM" id="SSF81383">
    <property type="entry name" value="F-box domain"/>
    <property type="match status" value="1"/>
</dbReference>
<accession>A0AAV6LHE2</accession>
<dbReference type="Proteomes" id="UP000823749">
    <property type="component" value="Chromosome 1"/>
</dbReference>
<dbReference type="SUPFAM" id="SSF52047">
    <property type="entry name" value="RNI-like"/>
    <property type="match status" value="1"/>
</dbReference>
<dbReference type="Gene3D" id="3.80.10.10">
    <property type="entry name" value="Ribonuclease Inhibitor"/>
    <property type="match status" value="1"/>
</dbReference>
<dbReference type="Pfam" id="PF08387">
    <property type="entry name" value="FBD"/>
    <property type="match status" value="1"/>
</dbReference>
<protein>
    <recommendedName>
        <fullName evidence="1">F-box domain-containing protein</fullName>
    </recommendedName>
</protein>
<dbReference type="InterPro" id="IPR055411">
    <property type="entry name" value="LRR_FXL15/At3g58940/PEG3-like"/>
</dbReference>
<dbReference type="EMBL" id="JACTNZ010000001">
    <property type="protein sequence ID" value="KAG5564505.1"/>
    <property type="molecule type" value="Genomic_DNA"/>
</dbReference>
<name>A0AAV6LHE2_9ERIC</name>
<dbReference type="InterPro" id="IPR036047">
    <property type="entry name" value="F-box-like_dom_sf"/>
</dbReference>
<dbReference type="PROSITE" id="PS50181">
    <property type="entry name" value="FBOX"/>
    <property type="match status" value="1"/>
</dbReference>
<feature type="domain" description="F-box" evidence="1">
    <location>
        <begin position="73"/>
        <end position="119"/>
    </location>
</feature>
<dbReference type="CDD" id="cd22160">
    <property type="entry name" value="F-box_AtFBL13-like"/>
    <property type="match status" value="1"/>
</dbReference>
<proteinExistence type="predicted"/>
<dbReference type="InterPro" id="IPR050232">
    <property type="entry name" value="FBL13/AtMIF1-like"/>
</dbReference>
<dbReference type="InterPro" id="IPR053781">
    <property type="entry name" value="F-box_AtFBL13-like"/>
</dbReference>
<comment type="caution">
    <text evidence="2">The sequence shown here is derived from an EMBL/GenBank/DDBJ whole genome shotgun (WGS) entry which is preliminary data.</text>
</comment>
<dbReference type="Gene3D" id="1.20.1280.50">
    <property type="match status" value="1"/>
</dbReference>
<evidence type="ECO:0000313" key="2">
    <source>
        <dbReference type="EMBL" id="KAG5564505.1"/>
    </source>
</evidence>
<dbReference type="PANTHER" id="PTHR31900:SF27">
    <property type="entry name" value="FBD DOMAIN-CONTAINING PROTEIN"/>
    <property type="match status" value="1"/>
</dbReference>
<reference evidence="2" key="1">
    <citation type="submission" date="2020-08" db="EMBL/GenBank/DDBJ databases">
        <title>Plant Genome Project.</title>
        <authorList>
            <person name="Zhang R.-G."/>
        </authorList>
    </citation>
    <scope>NUCLEOTIDE SEQUENCE</scope>
    <source>
        <strain evidence="2">WSP0</strain>
        <tissue evidence="2">Leaf</tissue>
    </source>
</reference>
<organism evidence="2 3">
    <name type="scientific">Rhododendron griersonianum</name>
    <dbReference type="NCBI Taxonomy" id="479676"/>
    <lineage>
        <taxon>Eukaryota</taxon>
        <taxon>Viridiplantae</taxon>
        <taxon>Streptophyta</taxon>
        <taxon>Embryophyta</taxon>
        <taxon>Tracheophyta</taxon>
        <taxon>Spermatophyta</taxon>
        <taxon>Magnoliopsida</taxon>
        <taxon>eudicotyledons</taxon>
        <taxon>Gunneridae</taxon>
        <taxon>Pentapetalae</taxon>
        <taxon>asterids</taxon>
        <taxon>Ericales</taxon>
        <taxon>Ericaceae</taxon>
        <taxon>Ericoideae</taxon>
        <taxon>Rhodoreae</taxon>
        <taxon>Rhododendron</taxon>
    </lineage>
</organism>
<dbReference type="InterPro" id="IPR001810">
    <property type="entry name" value="F-box_dom"/>
</dbReference>
<evidence type="ECO:0000259" key="1">
    <source>
        <dbReference type="PROSITE" id="PS50181"/>
    </source>
</evidence>
<dbReference type="InterPro" id="IPR032675">
    <property type="entry name" value="LRR_dom_sf"/>
</dbReference>
<keyword evidence="3" id="KW-1185">Reference proteome</keyword>
<evidence type="ECO:0000313" key="3">
    <source>
        <dbReference type="Proteomes" id="UP000823749"/>
    </source>
</evidence>